<gene>
    <name evidence="2" type="ORF">GCM10009654_58200</name>
</gene>
<evidence type="ECO:0000313" key="2">
    <source>
        <dbReference type="EMBL" id="GAA1193345.1"/>
    </source>
</evidence>
<proteinExistence type="predicted"/>
<sequence>MTDTDTDTDTLTDTDANPMTVPTGPGAGRPAGRPAGHLAERVGRQDWDALAGELDAYGHALTGGPLLTPDECHDIAALYEKTEHFRTTVDMARHRFGSGQYRYFTHDLPAAVRELREAFYPRLLPIAREWAARLGHPAPWPDALGEWIAMCHEAGQARSAQILLRYGAGDWNALHRDVFGEMLFPLQVVVGLDVPGADFTGGEFIMTEQRPRAQSRGSATTLPQGHGLVFTTRDRPVASRRGWSTGPMRHGVSTVRSGRRHTLGLVFHDAA</sequence>
<protein>
    <submittedName>
        <fullName evidence="2">2OG-Fe(II) oxygenase</fullName>
    </submittedName>
</protein>
<feature type="compositionally biased region" description="Acidic residues" evidence="1">
    <location>
        <begin position="1"/>
        <end position="12"/>
    </location>
</feature>
<name>A0ABN1V424_9ACTN</name>
<evidence type="ECO:0000313" key="3">
    <source>
        <dbReference type="Proteomes" id="UP001501371"/>
    </source>
</evidence>
<feature type="region of interest" description="Disordered" evidence="1">
    <location>
        <begin position="1"/>
        <end position="36"/>
    </location>
</feature>
<comment type="caution">
    <text evidence="2">The sequence shown here is derived from an EMBL/GenBank/DDBJ whole genome shotgun (WGS) entry which is preliminary data.</text>
</comment>
<reference evidence="2 3" key="1">
    <citation type="journal article" date="2019" name="Int. J. Syst. Evol. Microbiol.">
        <title>The Global Catalogue of Microorganisms (GCM) 10K type strain sequencing project: providing services to taxonomists for standard genome sequencing and annotation.</title>
        <authorList>
            <consortium name="The Broad Institute Genomics Platform"/>
            <consortium name="The Broad Institute Genome Sequencing Center for Infectious Disease"/>
            <person name="Wu L."/>
            <person name="Ma J."/>
        </authorList>
    </citation>
    <scope>NUCLEOTIDE SEQUENCE [LARGE SCALE GENOMIC DNA]</scope>
    <source>
        <strain evidence="2 3">JCM 12696</strain>
    </source>
</reference>
<dbReference type="InterPro" id="IPR018655">
    <property type="entry name" value="DUF2086"/>
</dbReference>
<dbReference type="Pfam" id="PF09859">
    <property type="entry name" value="Oxygenase-NA"/>
    <property type="match status" value="1"/>
</dbReference>
<dbReference type="EMBL" id="BAAAKV010000069">
    <property type="protein sequence ID" value="GAA1193345.1"/>
    <property type="molecule type" value="Genomic_DNA"/>
</dbReference>
<keyword evidence="3" id="KW-1185">Reference proteome</keyword>
<accession>A0ABN1V424</accession>
<dbReference type="Proteomes" id="UP001501371">
    <property type="component" value="Unassembled WGS sequence"/>
</dbReference>
<evidence type="ECO:0000256" key="1">
    <source>
        <dbReference type="SAM" id="MobiDB-lite"/>
    </source>
</evidence>
<organism evidence="2 3">
    <name type="scientific">Streptomyces hebeiensis</name>
    <dbReference type="NCBI Taxonomy" id="229486"/>
    <lineage>
        <taxon>Bacteria</taxon>
        <taxon>Bacillati</taxon>
        <taxon>Actinomycetota</taxon>
        <taxon>Actinomycetes</taxon>
        <taxon>Kitasatosporales</taxon>
        <taxon>Streptomycetaceae</taxon>
        <taxon>Streptomyces</taxon>
    </lineage>
</organism>
<dbReference type="Gene3D" id="2.60.120.620">
    <property type="entry name" value="q2cbj1_9rhob like domain"/>
    <property type="match status" value="1"/>
</dbReference>